<keyword evidence="6" id="KW-1185">Reference proteome</keyword>
<evidence type="ECO:0000313" key="5">
    <source>
        <dbReference type="EMBL" id="BBO68985.1"/>
    </source>
</evidence>
<dbReference type="InterPro" id="IPR028081">
    <property type="entry name" value="Leu-bd"/>
</dbReference>
<dbReference type="RefSeq" id="WP_155317070.1">
    <property type="nucleotide sequence ID" value="NZ_AP021874.1"/>
</dbReference>
<keyword evidence="2 3" id="KW-0732">Signal</keyword>
<dbReference type="Gene3D" id="3.40.50.2300">
    <property type="match status" value="2"/>
</dbReference>
<gene>
    <name evidence="5" type="ORF">DSCA_29150</name>
</gene>
<feature type="domain" description="Leucine-binding protein" evidence="4">
    <location>
        <begin position="29"/>
        <end position="371"/>
    </location>
</feature>
<protein>
    <submittedName>
        <fullName evidence="5">ABC transporter substrate-binding protein</fullName>
    </submittedName>
</protein>
<proteinExistence type="inferred from homology"/>
<sequence length="411" mass="45540">MSKRKMVPFLLVSLLICLMVSGPALAEKPILIGCPLPLTGPYASDGEQMKMALELAVAEKNAAGGVLGHPVALKFGDVGGLEAEKIKAIGERLVGAGVNAVITGYDDGGVDTKVFGAFDIPYLHGNAMTLCTQPVAENPDKYGNVFQYMYNDKAYGVDAAKYLFDAGKQMGWTAPNKKIAIIKVDYAYNIMPADEFAAITEKDGYEVVVNETVPFGMAEWGPILSKIESKDPAYVTFWHLDPTDAARFIKQFSDHFEDDGLNALVYMQYTPSIPEFIQLAGKAADGVIWVGGAYGFGDKYEDYKKRWMKKFKSEPAGLYAEATRDAFDIWAAAVEKAGCYDCYKKVADHIRSTEYDGLCAKYKFDPRDQSIYQSDDYMPLVWFQIQDGKNVKMRPARFNEGKAYQLPSWIK</sequence>
<feature type="chain" id="PRO_5024287671" evidence="3">
    <location>
        <begin position="27"/>
        <end position="411"/>
    </location>
</feature>
<accession>A0A5K7YKQ9</accession>
<name>A0A5K7YKQ9_9BACT</name>
<dbReference type="InterPro" id="IPR051010">
    <property type="entry name" value="BCAA_transport"/>
</dbReference>
<dbReference type="PANTHER" id="PTHR30483">
    <property type="entry name" value="LEUCINE-SPECIFIC-BINDING PROTEIN"/>
    <property type="match status" value="1"/>
</dbReference>
<dbReference type="PANTHER" id="PTHR30483:SF6">
    <property type="entry name" value="PERIPLASMIC BINDING PROTEIN OF ABC TRANSPORTER FOR NATURAL AMINO ACIDS"/>
    <property type="match status" value="1"/>
</dbReference>
<dbReference type="Pfam" id="PF13458">
    <property type="entry name" value="Peripla_BP_6"/>
    <property type="match status" value="1"/>
</dbReference>
<organism evidence="5 6">
    <name type="scientific">Desulfosarcina alkanivorans</name>
    <dbReference type="NCBI Taxonomy" id="571177"/>
    <lineage>
        <taxon>Bacteria</taxon>
        <taxon>Pseudomonadati</taxon>
        <taxon>Thermodesulfobacteriota</taxon>
        <taxon>Desulfobacteria</taxon>
        <taxon>Desulfobacterales</taxon>
        <taxon>Desulfosarcinaceae</taxon>
        <taxon>Desulfosarcina</taxon>
    </lineage>
</organism>
<evidence type="ECO:0000313" key="6">
    <source>
        <dbReference type="Proteomes" id="UP000427906"/>
    </source>
</evidence>
<dbReference type="InterPro" id="IPR028082">
    <property type="entry name" value="Peripla_BP_I"/>
</dbReference>
<evidence type="ECO:0000256" key="2">
    <source>
        <dbReference type="ARBA" id="ARBA00022729"/>
    </source>
</evidence>
<comment type="similarity">
    <text evidence="1">Belongs to the leucine-binding protein family.</text>
</comment>
<dbReference type="AlphaFoldDB" id="A0A5K7YKQ9"/>
<feature type="signal peptide" evidence="3">
    <location>
        <begin position="1"/>
        <end position="26"/>
    </location>
</feature>
<dbReference type="OrthoDB" id="5415167at2"/>
<dbReference type="Proteomes" id="UP000427906">
    <property type="component" value="Chromosome"/>
</dbReference>
<dbReference type="SUPFAM" id="SSF53822">
    <property type="entry name" value="Periplasmic binding protein-like I"/>
    <property type="match status" value="1"/>
</dbReference>
<dbReference type="EMBL" id="AP021874">
    <property type="protein sequence ID" value="BBO68985.1"/>
    <property type="molecule type" value="Genomic_DNA"/>
</dbReference>
<evidence type="ECO:0000256" key="3">
    <source>
        <dbReference type="SAM" id="SignalP"/>
    </source>
</evidence>
<dbReference type="KEGG" id="dalk:DSCA_29150"/>
<evidence type="ECO:0000256" key="1">
    <source>
        <dbReference type="ARBA" id="ARBA00010062"/>
    </source>
</evidence>
<evidence type="ECO:0000259" key="4">
    <source>
        <dbReference type="Pfam" id="PF13458"/>
    </source>
</evidence>
<reference evidence="5 6" key="1">
    <citation type="submission" date="2019-11" db="EMBL/GenBank/DDBJ databases">
        <title>Comparative genomics of hydrocarbon-degrading Desulfosarcina strains.</title>
        <authorList>
            <person name="Watanabe M."/>
            <person name="Kojima H."/>
            <person name="Fukui M."/>
        </authorList>
    </citation>
    <scope>NUCLEOTIDE SEQUENCE [LARGE SCALE GENOMIC DNA]</scope>
    <source>
        <strain evidence="5 6">PL12</strain>
    </source>
</reference>